<sequence length="182" mass="20783">MDKELMFDVGQANEIKSEGDMFASILPVLRGFGEVIQTNVITRRVRVNRSRTPQEVLEATGRAQYTDRKVVDAMPKGEEGDEVEVVFFKPDLSERNGYISDDDLKKEFELRGLKPADPISLAAVNEADRAFADEHPNATHWKDADGRWCYAAFNRWFGERKVRVRRGGGGWDDSWWFAGVRK</sequence>
<organism evidence="1 2">
    <name type="scientific">Candidatus Ryanbacteria bacterium RIFCSPHIGHO2_02_FULL_45_13b</name>
    <dbReference type="NCBI Taxonomy" id="1802117"/>
    <lineage>
        <taxon>Bacteria</taxon>
        <taxon>Candidatus Ryaniibacteriota</taxon>
    </lineage>
</organism>
<accession>A0A1G2GAK6</accession>
<name>A0A1G2GAK6_9BACT</name>
<reference evidence="1 2" key="1">
    <citation type="journal article" date="2016" name="Nat. Commun.">
        <title>Thousands of microbial genomes shed light on interconnected biogeochemical processes in an aquifer system.</title>
        <authorList>
            <person name="Anantharaman K."/>
            <person name="Brown C.T."/>
            <person name="Hug L.A."/>
            <person name="Sharon I."/>
            <person name="Castelle C.J."/>
            <person name="Probst A.J."/>
            <person name="Thomas B.C."/>
            <person name="Singh A."/>
            <person name="Wilkins M.J."/>
            <person name="Karaoz U."/>
            <person name="Brodie E.L."/>
            <person name="Williams K.H."/>
            <person name="Hubbard S.S."/>
            <person name="Banfield J.F."/>
        </authorList>
    </citation>
    <scope>NUCLEOTIDE SEQUENCE [LARGE SCALE GENOMIC DNA]</scope>
</reference>
<comment type="caution">
    <text evidence="1">The sequence shown here is derived from an EMBL/GenBank/DDBJ whole genome shotgun (WGS) entry which is preliminary data.</text>
</comment>
<dbReference type="EMBL" id="MHNN01000003">
    <property type="protein sequence ID" value="OGZ47247.1"/>
    <property type="molecule type" value="Genomic_DNA"/>
</dbReference>
<protein>
    <submittedName>
        <fullName evidence="1">Uncharacterized protein</fullName>
    </submittedName>
</protein>
<dbReference type="Proteomes" id="UP000176576">
    <property type="component" value="Unassembled WGS sequence"/>
</dbReference>
<gene>
    <name evidence="1" type="ORF">A3J54_01420</name>
</gene>
<evidence type="ECO:0000313" key="1">
    <source>
        <dbReference type="EMBL" id="OGZ47247.1"/>
    </source>
</evidence>
<dbReference type="AlphaFoldDB" id="A0A1G2GAK6"/>
<proteinExistence type="predicted"/>
<evidence type="ECO:0000313" key="2">
    <source>
        <dbReference type="Proteomes" id="UP000176576"/>
    </source>
</evidence>